<dbReference type="PRINTS" id="PR00929">
    <property type="entry name" value="ATHOOK"/>
</dbReference>
<feature type="compositionally biased region" description="Polar residues" evidence="3">
    <location>
        <begin position="598"/>
        <end position="613"/>
    </location>
</feature>
<evidence type="ECO:0000256" key="1">
    <source>
        <dbReference type="ARBA" id="ARBA00004123"/>
    </source>
</evidence>
<keyword evidence="6" id="KW-1185">Reference proteome</keyword>
<dbReference type="SUPFAM" id="SSF88697">
    <property type="entry name" value="PUA domain-like"/>
    <property type="match status" value="1"/>
</dbReference>
<dbReference type="EMBL" id="CP099418">
    <property type="protein sequence ID" value="USW48242.1"/>
    <property type="molecule type" value="Genomic_DNA"/>
</dbReference>
<feature type="domain" description="EVE" evidence="4">
    <location>
        <begin position="288"/>
        <end position="449"/>
    </location>
</feature>
<gene>
    <name evidence="5" type="ORF">Slin15195_G015610</name>
</gene>
<dbReference type="CDD" id="cd21133">
    <property type="entry name" value="EVE"/>
    <property type="match status" value="1"/>
</dbReference>
<dbReference type="InterPro" id="IPR015947">
    <property type="entry name" value="PUA-like_sf"/>
</dbReference>
<dbReference type="InterPro" id="IPR002740">
    <property type="entry name" value="EVE_domain"/>
</dbReference>
<dbReference type="InterPro" id="IPR017956">
    <property type="entry name" value="AT_hook_DNA-bd_motif"/>
</dbReference>
<dbReference type="SMART" id="SM00384">
    <property type="entry name" value="AT_hook"/>
    <property type="match status" value="7"/>
</dbReference>
<feature type="region of interest" description="Disordered" evidence="3">
    <location>
        <begin position="1"/>
        <end position="270"/>
    </location>
</feature>
<comment type="subcellular location">
    <subcellularLocation>
        <location evidence="1">Nucleus</location>
    </subcellularLocation>
</comment>
<dbReference type="InterPro" id="IPR047197">
    <property type="entry name" value="THYN1-like_EVE"/>
</dbReference>
<evidence type="ECO:0000259" key="4">
    <source>
        <dbReference type="Pfam" id="PF01878"/>
    </source>
</evidence>
<keyword evidence="2" id="KW-0539">Nucleus</keyword>
<dbReference type="GO" id="GO:0005634">
    <property type="term" value="C:nucleus"/>
    <property type="evidence" value="ECO:0007669"/>
    <property type="project" value="UniProtKB-SubCell"/>
</dbReference>
<reference evidence="5" key="1">
    <citation type="submission" date="2022-06" db="EMBL/GenBank/DDBJ databases">
        <title>Complete genome sequences of two strains of the flax pathogen Septoria linicola.</title>
        <authorList>
            <person name="Lapalu N."/>
            <person name="Simon A."/>
            <person name="Demenou B."/>
            <person name="Paumier D."/>
            <person name="Guillot M.-P."/>
            <person name="Gout L."/>
            <person name="Valade R."/>
        </authorList>
    </citation>
    <scope>NUCLEOTIDE SEQUENCE</scope>
    <source>
        <strain evidence="5">SE15195</strain>
    </source>
</reference>
<feature type="compositionally biased region" description="Low complexity" evidence="3">
    <location>
        <begin position="150"/>
        <end position="170"/>
    </location>
</feature>
<feature type="compositionally biased region" description="Low complexity" evidence="3">
    <location>
        <begin position="30"/>
        <end position="44"/>
    </location>
</feature>
<proteinExistence type="predicted"/>
<dbReference type="Pfam" id="PF01878">
    <property type="entry name" value="EVE"/>
    <property type="match status" value="1"/>
</dbReference>
<evidence type="ECO:0000256" key="2">
    <source>
        <dbReference type="ARBA" id="ARBA00023242"/>
    </source>
</evidence>
<dbReference type="PANTHER" id="PTHR14087:SF7">
    <property type="entry name" value="THYMOCYTE NUCLEAR PROTEIN 1"/>
    <property type="match status" value="1"/>
</dbReference>
<accession>A0A9Q9EG14</accession>
<evidence type="ECO:0000313" key="6">
    <source>
        <dbReference type="Proteomes" id="UP001056384"/>
    </source>
</evidence>
<feature type="compositionally biased region" description="Acidic residues" evidence="3">
    <location>
        <begin position="229"/>
        <end position="248"/>
    </location>
</feature>
<sequence>MAPKKKAVNKTTRPKTPATVTSKRGKEYETTAAASRPSRTAAQTDLSFPDTAPERAANKPIVPSTMNPSGTRSRPPRPAAESAPKRGRPAKTATAPAKRARGRPPKSANTTVTARPAAHAGKRGPGRPPKSTAATSSPVEPAKRGPGRPPKSASTPSTAKAAPAAKSSATSKKRGRPAKEAVSNEPPKKRVRPSRASALADAVPPEDQQPTPKKRGAPPYGGETTKVDSDDDAAAEQLEEELQDEVDEPISAPKKRGRPAKGKGKAMQAATNDVALQSSGPTSAQGRQYWLMKAEQDGHDVQLKDGSTFNTRFTIDDLQAKTVPEPWDGVRNPSAAKNMRTMKQGDLAFFYASGGKMPGIVGIMEIVQEASPDVTAHDETSAGYVENAKQRDRWCVVHVEFRKKFSRPITRTELLAAKDAGPLAKMQEFTAARLSVSKVSEDEWHHIHSLIENLDERDSDQEEDGTPVLNGSNKTEEDALSSVLNGAGEDILESTAVVEQEIEVVDLPSAQSGAPSAVMASTEDLLMPTTDSLFPPTDIVETSAPLAAASSRPTSRGSRAGSAQRTLAPRAGSRTGSRAGSRAGSAPRSLAPPKGRARSTTPQQRAGSAQPSSGGLMEAIGEE</sequence>
<dbReference type="AlphaFoldDB" id="A0A9Q9EG14"/>
<feature type="compositionally biased region" description="Polar residues" evidence="3">
    <location>
        <begin position="551"/>
        <end position="565"/>
    </location>
</feature>
<feature type="compositionally biased region" description="Basic residues" evidence="3">
    <location>
        <begin position="253"/>
        <end position="264"/>
    </location>
</feature>
<feature type="region of interest" description="Disordered" evidence="3">
    <location>
        <begin position="452"/>
        <end position="478"/>
    </location>
</feature>
<dbReference type="PANTHER" id="PTHR14087">
    <property type="entry name" value="THYMOCYTE NUCLEAR PROTEIN 1"/>
    <property type="match status" value="1"/>
</dbReference>
<dbReference type="Gene3D" id="3.10.590.10">
    <property type="entry name" value="ph1033 like domains"/>
    <property type="match status" value="1"/>
</dbReference>
<name>A0A9Q9EG14_9PEZI</name>
<dbReference type="GO" id="GO:0003677">
    <property type="term" value="F:DNA binding"/>
    <property type="evidence" value="ECO:0007669"/>
    <property type="project" value="UniProtKB-KW"/>
</dbReference>
<protein>
    <submittedName>
        <fullName evidence="5">EVE domain, PUA-like superfamily, AT hook, DNA-binding protein</fullName>
    </submittedName>
</protein>
<feature type="region of interest" description="Disordered" evidence="3">
    <location>
        <begin position="544"/>
        <end position="623"/>
    </location>
</feature>
<organism evidence="5 6">
    <name type="scientific">Septoria linicola</name>
    <dbReference type="NCBI Taxonomy" id="215465"/>
    <lineage>
        <taxon>Eukaryota</taxon>
        <taxon>Fungi</taxon>
        <taxon>Dikarya</taxon>
        <taxon>Ascomycota</taxon>
        <taxon>Pezizomycotina</taxon>
        <taxon>Dothideomycetes</taxon>
        <taxon>Dothideomycetidae</taxon>
        <taxon>Mycosphaerellales</taxon>
        <taxon>Mycosphaerellaceae</taxon>
        <taxon>Septoria</taxon>
    </lineage>
</organism>
<dbReference type="Proteomes" id="UP001056384">
    <property type="component" value="Chromosome 1"/>
</dbReference>
<keyword evidence="5" id="KW-0238">DNA-binding</keyword>
<dbReference type="InterPro" id="IPR052181">
    <property type="entry name" value="5hmC_binding"/>
</dbReference>
<evidence type="ECO:0000256" key="3">
    <source>
        <dbReference type="SAM" id="MobiDB-lite"/>
    </source>
</evidence>
<evidence type="ECO:0000313" key="5">
    <source>
        <dbReference type="EMBL" id="USW48242.1"/>
    </source>
</evidence>
<feature type="compositionally biased region" description="Acidic residues" evidence="3">
    <location>
        <begin position="453"/>
        <end position="465"/>
    </location>
</feature>